<name>A0A811ZIL4_NYCPR</name>
<evidence type="ECO:0000313" key="2">
    <source>
        <dbReference type="EMBL" id="CAD7679204.1"/>
    </source>
</evidence>
<dbReference type="Proteomes" id="UP000645828">
    <property type="component" value="Unassembled WGS sequence"/>
</dbReference>
<feature type="compositionally biased region" description="Low complexity" evidence="1">
    <location>
        <begin position="143"/>
        <end position="152"/>
    </location>
</feature>
<proteinExistence type="predicted"/>
<sequence>MGPYYINQMRLSRGRAAVICLGGWRWARHRCRPGRGPARAPRGSRSRRFKVPLGLPCQPRAGVLGRDLTCQPHTGAQIPHRGAGQGRAGPKLPLGRVLQRQELAGIWEGWGRGLDHPGPVALHGMQTPQFLYPSDSLRTLSSAWGASSSGSSCPKYNATSRHDGNSAETTLPSPGNICHHSSVLQTKLK</sequence>
<reference evidence="3" key="1">
    <citation type="submission" date="2020-12" db="EMBL/GenBank/DDBJ databases">
        <authorList>
            <consortium name="Molecular Ecology Group"/>
        </authorList>
    </citation>
    <scope>NUCLEOTIDE SEQUENCE</scope>
    <source>
        <strain evidence="3">TBG_1078</strain>
    </source>
</reference>
<dbReference type="EMBL" id="CAJHUB010000711">
    <property type="protein sequence ID" value="CAD7679204.1"/>
    <property type="molecule type" value="Genomic_DNA"/>
</dbReference>
<evidence type="ECO:0000313" key="3">
    <source>
        <dbReference type="EMBL" id="CAD7688314.1"/>
    </source>
</evidence>
<protein>
    <submittedName>
        <fullName evidence="3">(raccoon dog) hypothetical protein</fullName>
    </submittedName>
</protein>
<accession>A0A811ZIL4</accession>
<comment type="caution">
    <text evidence="3">The sequence shown here is derived from an EMBL/GenBank/DDBJ whole genome shotgun (WGS) entry which is preliminary data.</text>
</comment>
<evidence type="ECO:0000313" key="4">
    <source>
        <dbReference type="Proteomes" id="UP000645828"/>
    </source>
</evidence>
<dbReference type="AlphaFoldDB" id="A0A811ZIL4"/>
<dbReference type="EMBL" id="CAJHUB010000765">
    <property type="protein sequence ID" value="CAD7688314.1"/>
    <property type="molecule type" value="Genomic_DNA"/>
</dbReference>
<feature type="region of interest" description="Disordered" evidence="1">
    <location>
        <begin position="143"/>
        <end position="189"/>
    </location>
</feature>
<gene>
    <name evidence="2" type="ORF">NYPRO_LOCUS12003</name>
    <name evidence="3" type="ORF">NYPRO_LOCUS21107</name>
</gene>
<keyword evidence="4" id="KW-1185">Reference proteome</keyword>
<organism evidence="3 4">
    <name type="scientific">Nyctereutes procyonoides</name>
    <name type="common">Raccoon dog</name>
    <name type="synonym">Canis procyonoides</name>
    <dbReference type="NCBI Taxonomy" id="34880"/>
    <lineage>
        <taxon>Eukaryota</taxon>
        <taxon>Metazoa</taxon>
        <taxon>Chordata</taxon>
        <taxon>Craniata</taxon>
        <taxon>Vertebrata</taxon>
        <taxon>Euteleostomi</taxon>
        <taxon>Mammalia</taxon>
        <taxon>Eutheria</taxon>
        <taxon>Laurasiatheria</taxon>
        <taxon>Carnivora</taxon>
        <taxon>Caniformia</taxon>
        <taxon>Canidae</taxon>
        <taxon>Nyctereutes</taxon>
    </lineage>
</organism>
<evidence type="ECO:0000256" key="1">
    <source>
        <dbReference type="SAM" id="MobiDB-lite"/>
    </source>
</evidence>